<dbReference type="SUPFAM" id="SSF64268">
    <property type="entry name" value="PX domain"/>
    <property type="match status" value="1"/>
</dbReference>
<sequence>MLRATIDSTPSSDASGVVRYEVRTSTNLPTYVAKKRREASGERDCEVDEAEARDDVDDDDDDASTAPAVEFTTRRRYREFASLHESLTKPPVNARLPPMPMKRILSSSTATTSERVEQFQFLLDAVARDHVLRECEVVVDFLTGGNSTRMSRSEASMNPQPQVSSTATPSEPPRRSPSPDAWMDEGPVELDADRDRGSLDRLMRSTMLVHRGKEDRNEEGKTINATPREASDDGDAFATEEMTTTTTTTTTTVRAMTSIGTTNDPSSTRTPFERGPPTCSNYESTVSGAREAIKANDADGLASVLSADSFDVNVKDSSGMTLLHLACLLNRKSAVEILIERGGDPEIVNAQGESAIECAPATLGFWIERETLKNRKK</sequence>
<dbReference type="Pfam" id="PF00787">
    <property type="entry name" value="PX"/>
    <property type="match status" value="1"/>
</dbReference>
<accession>A0A096P9Z6</accession>
<feature type="compositionally biased region" description="Polar residues" evidence="2">
    <location>
        <begin position="148"/>
        <end position="163"/>
    </location>
</feature>
<dbReference type="GeneID" id="9838593"/>
<dbReference type="EMBL" id="CAID01000020">
    <property type="protein sequence ID" value="CEG00880.1"/>
    <property type="molecule type" value="Genomic_DNA"/>
</dbReference>
<dbReference type="Gene3D" id="3.30.1520.10">
    <property type="entry name" value="Phox-like domain"/>
    <property type="match status" value="1"/>
</dbReference>
<evidence type="ECO:0000313" key="4">
    <source>
        <dbReference type="EMBL" id="CEG00880.1"/>
    </source>
</evidence>
<keyword evidence="1" id="KW-0040">ANK repeat</keyword>
<dbReference type="InterPro" id="IPR036770">
    <property type="entry name" value="Ankyrin_rpt-contain_sf"/>
</dbReference>
<feature type="domain" description="PX" evidence="3">
    <location>
        <begin position="1"/>
        <end position="149"/>
    </location>
</feature>
<dbReference type="STRING" id="70448.A0A096P9Z6"/>
<protein>
    <submittedName>
        <fullName evidence="4">Ankyrin repeat</fullName>
    </submittedName>
</protein>
<dbReference type="PROSITE" id="PS50088">
    <property type="entry name" value="ANK_REPEAT"/>
    <property type="match status" value="1"/>
</dbReference>
<reference evidence="4 5" key="2">
    <citation type="journal article" date="2014" name="BMC Genomics">
        <title>An improved genome of the model marine alga Ostreococcus tauri unfolds by assessing Illumina de novo assemblies.</title>
        <authorList>
            <person name="Blanc-Mathieu R."/>
            <person name="Verhelst B."/>
            <person name="Derelle E."/>
            <person name="Rombauts S."/>
            <person name="Bouget F.Y."/>
            <person name="Carre I."/>
            <person name="Chateau A."/>
            <person name="Eyre-Walker A."/>
            <person name="Grimsley N."/>
            <person name="Moreau H."/>
            <person name="Piegu B."/>
            <person name="Rivals E."/>
            <person name="Schackwitz W."/>
            <person name="Van de Peer Y."/>
            <person name="Piganeau G."/>
        </authorList>
    </citation>
    <scope>NUCLEOTIDE SEQUENCE [LARGE SCALE GENOMIC DNA]</scope>
    <source>
        <strain evidence="5">OTTH 0595 / CCAP 157/2 / RCC745</strain>
    </source>
</reference>
<feature type="region of interest" description="Disordered" evidence="2">
    <location>
        <begin position="33"/>
        <end position="70"/>
    </location>
</feature>
<dbReference type="SMART" id="SM00248">
    <property type="entry name" value="ANK"/>
    <property type="match status" value="1"/>
</dbReference>
<dbReference type="RefSeq" id="XP_022840644.1">
    <property type="nucleotide sequence ID" value="XM_022985560.1"/>
</dbReference>
<dbReference type="PROSITE" id="PS50195">
    <property type="entry name" value="PX"/>
    <property type="match status" value="1"/>
</dbReference>
<evidence type="ECO:0000313" key="5">
    <source>
        <dbReference type="Proteomes" id="UP000009170"/>
    </source>
</evidence>
<name>A0A096P9Z6_OSTTA</name>
<proteinExistence type="predicted"/>
<feature type="compositionally biased region" description="Acidic residues" evidence="2">
    <location>
        <begin position="45"/>
        <end position="63"/>
    </location>
</feature>
<feature type="compositionally biased region" description="Basic and acidic residues" evidence="2">
    <location>
        <begin position="211"/>
        <end position="221"/>
    </location>
</feature>
<feature type="repeat" description="ANK" evidence="1">
    <location>
        <begin position="318"/>
        <end position="350"/>
    </location>
</feature>
<dbReference type="InParanoid" id="A0A096P9Z6"/>
<keyword evidence="5" id="KW-1185">Reference proteome</keyword>
<evidence type="ECO:0000256" key="2">
    <source>
        <dbReference type="SAM" id="MobiDB-lite"/>
    </source>
</evidence>
<dbReference type="SUPFAM" id="SSF48403">
    <property type="entry name" value="Ankyrin repeat"/>
    <property type="match status" value="1"/>
</dbReference>
<gene>
    <name evidence="4" type="ORF">OT_ostta20g00820</name>
</gene>
<feature type="compositionally biased region" description="Basic and acidic residues" evidence="2">
    <location>
        <begin position="191"/>
        <end position="203"/>
    </location>
</feature>
<dbReference type="PROSITE" id="PS50297">
    <property type="entry name" value="ANK_REP_REGION"/>
    <property type="match status" value="1"/>
</dbReference>
<organism evidence="4 5">
    <name type="scientific">Ostreococcus tauri</name>
    <name type="common">Marine green alga</name>
    <dbReference type="NCBI Taxonomy" id="70448"/>
    <lineage>
        <taxon>Eukaryota</taxon>
        <taxon>Viridiplantae</taxon>
        <taxon>Chlorophyta</taxon>
        <taxon>Mamiellophyceae</taxon>
        <taxon>Mamiellales</taxon>
        <taxon>Bathycoccaceae</taxon>
        <taxon>Ostreococcus</taxon>
    </lineage>
</organism>
<dbReference type="CDD" id="cd06093">
    <property type="entry name" value="PX_domain"/>
    <property type="match status" value="1"/>
</dbReference>
<dbReference type="AlphaFoldDB" id="A0A096P9Z6"/>
<dbReference type="InterPro" id="IPR002110">
    <property type="entry name" value="Ankyrin_rpt"/>
</dbReference>
<dbReference type="GO" id="GO:0005634">
    <property type="term" value="C:nucleus"/>
    <property type="evidence" value="ECO:0007669"/>
    <property type="project" value="TreeGrafter"/>
</dbReference>
<dbReference type="PANTHER" id="PTHR24183:SF1">
    <property type="entry name" value="FIBRONECTIN TYPE 3 AND ANKYRIN REPEAT DOMAINS PROTEIN 1"/>
    <property type="match status" value="1"/>
</dbReference>
<dbReference type="KEGG" id="ota:OT_ostta20g00820"/>
<dbReference type="GO" id="GO:0005768">
    <property type="term" value="C:endosome"/>
    <property type="evidence" value="ECO:0007669"/>
    <property type="project" value="UniProtKB-ARBA"/>
</dbReference>
<dbReference type="GO" id="GO:0035091">
    <property type="term" value="F:phosphatidylinositol binding"/>
    <property type="evidence" value="ECO:0007669"/>
    <property type="project" value="InterPro"/>
</dbReference>
<dbReference type="InterPro" id="IPR036871">
    <property type="entry name" value="PX_dom_sf"/>
</dbReference>
<dbReference type="Proteomes" id="UP000009170">
    <property type="component" value="Unassembled WGS sequence"/>
</dbReference>
<feature type="region of interest" description="Disordered" evidence="2">
    <location>
        <begin position="148"/>
        <end position="234"/>
    </location>
</feature>
<evidence type="ECO:0000256" key="1">
    <source>
        <dbReference type="PROSITE-ProRule" id="PRU00023"/>
    </source>
</evidence>
<dbReference type="InterPro" id="IPR001683">
    <property type="entry name" value="PX_dom"/>
</dbReference>
<dbReference type="Pfam" id="PF13857">
    <property type="entry name" value="Ank_5"/>
    <property type="match status" value="1"/>
</dbReference>
<dbReference type="Gene3D" id="1.25.40.20">
    <property type="entry name" value="Ankyrin repeat-containing domain"/>
    <property type="match status" value="1"/>
</dbReference>
<evidence type="ECO:0000259" key="3">
    <source>
        <dbReference type="PROSITE" id="PS50195"/>
    </source>
</evidence>
<comment type="caution">
    <text evidence="4">The sequence shown here is derived from an EMBL/GenBank/DDBJ whole genome shotgun (WGS) entry which is preliminary data.</text>
</comment>
<feature type="compositionally biased region" description="Polar residues" evidence="2">
    <location>
        <begin position="258"/>
        <end position="270"/>
    </location>
</feature>
<dbReference type="PANTHER" id="PTHR24183">
    <property type="entry name" value="FIBRONECTIN TYPE 3 AND ANKYRIN REPEAT DOMAINS PROTEIN 1"/>
    <property type="match status" value="1"/>
</dbReference>
<feature type="region of interest" description="Disordered" evidence="2">
    <location>
        <begin position="258"/>
        <end position="279"/>
    </location>
</feature>
<dbReference type="SMART" id="SM00312">
    <property type="entry name" value="PX"/>
    <property type="match status" value="1"/>
</dbReference>
<dbReference type="OrthoDB" id="194358at2759"/>
<reference evidence="5" key="1">
    <citation type="journal article" date="2006" name="Proc. Natl. Acad. Sci. U.S.A.">
        <title>Genome analysis of the smallest free-living eukaryote Ostreococcus tauri unveils many unique features.</title>
        <authorList>
            <person name="Derelle E."/>
            <person name="Ferraz C."/>
            <person name="Rombauts S."/>
            <person name="Rouze P."/>
            <person name="Worden A.Z."/>
            <person name="Robbens S."/>
            <person name="Partensky F."/>
            <person name="Degroeve S."/>
            <person name="Echeynie S."/>
            <person name="Cooke R."/>
            <person name="Saeys Y."/>
            <person name="Wuyts J."/>
            <person name="Jabbari K."/>
            <person name="Bowler C."/>
            <person name="Panaud O."/>
            <person name="Piegu B."/>
            <person name="Ball S.G."/>
            <person name="Ral J.-P."/>
            <person name="Bouget F.-Y."/>
            <person name="Piganeau G."/>
            <person name="De Baets B."/>
            <person name="Picard A."/>
            <person name="Delseny M."/>
            <person name="Demaille J."/>
            <person name="Van de Peer Y."/>
            <person name="Moreau H."/>
        </authorList>
    </citation>
    <scope>NUCLEOTIDE SEQUENCE [LARGE SCALE GENOMIC DNA]</scope>
    <source>
        <strain evidence="5">OTTH 0595 / CCAP 157/2 / RCC745</strain>
    </source>
</reference>